<feature type="transmembrane region" description="Helical" evidence="7">
    <location>
        <begin position="234"/>
        <end position="251"/>
    </location>
</feature>
<dbReference type="AlphaFoldDB" id="A0AA37J0I6"/>
<feature type="transmembrane region" description="Helical" evidence="7">
    <location>
        <begin position="257"/>
        <end position="275"/>
    </location>
</feature>
<dbReference type="PANTHER" id="PTHR43652:SF2">
    <property type="entry name" value="BASIC AMINO ACID ANTIPORTER YFCC-RELATED"/>
    <property type="match status" value="1"/>
</dbReference>
<feature type="transmembrane region" description="Helical" evidence="7">
    <location>
        <begin position="406"/>
        <end position="426"/>
    </location>
</feature>
<keyword evidence="4" id="KW-0677">Repeat</keyword>
<keyword evidence="3 7" id="KW-0812">Transmembrane</keyword>
<reference evidence="9" key="1">
    <citation type="journal article" date="2022" name="Int. J. Syst. Evol. Microbiol.">
        <title>Genome-based, phenotypic and chemotaxonomic classification of Faecalibacterium strains: proposal of three novel species Faecalibacterium duncaniae sp. nov., Faecalibacterium hattorii sp. nov. and Faecalibacterium gallinarum sp. nov. .</title>
        <authorList>
            <person name="Sakamoto M."/>
            <person name="Sakurai N."/>
            <person name="Tanno H."/>
            <person name="Iino T."/>
            <person name="Ohkuma M."/>
            <person name="Endo A."/>
        </authorList>
    </citation>
    <scope>NUCLEOTIDE SEQUENCE</scope>
    <source>
        <strain evidence="9">JCM 17207</strain>
    </source>
</reference>
<evidence type="ECO:0000259" key="8">
    <source>
        <dbReference type="Pfam" id="PF03600"/>
    </source>
</evidence>
<name>A0AA37J0I6_9FIRM</name>
<keyword evidence="6 7" id="KW-0472">Membrane</keyword>
<feature type="transmembrane region" description="Helical" evidence="7">
    <location>
        <begin position="324"/>
        <end position="342"/>
    </location>
</feature>
<feature type="transmembrane region" description="Helical" evidence="7">
    <location>
        <begin position="287"/>
        <end position="312"/>
    </location>
</feature>
<sequence>MDIKLISCIVIFCLTLLSYILNRIPMWITSMVSLAALYLTGCMDAAAALSGFSNTNTVLMAGMFLVAAGFQRTSFVQRMCDGVIRVSGGSFQKAYAAYIVLAVLLTNLISSPVATFAIICSLLVALCERTGTSRSRVIFPTMVVCVGCFGLLPFASAVQQASQAQGFLDTYGFSQTISATDYFIGKAPMLLVLPLWAIFMGPRVTPQEPAAALSGAGTGKSRERKPLTPFQDKAAIFIFFADIFAMIFAGPLGLETWFVAFAGGLLMVCCGALDHRTALKEIPWDMILLFVGALGLGTALTETGAGTVVGNWLARIVGGTTNNYLLGALFFLVPFIITQFMLNRAVNQIFTPICLLTCQALGANPIGLILLVSAGSLTAFLTPMATPAVAMCMGEGGYDLRSILKSGWAITILLSVVYIFYTMTVYPATVYPAF</sequence>
<evidence type="ECO:0000256" key="3">
    <source>
        <dbReference type="ARBA" id="ARBA00022692"/>
    </source>
</evidence>
<evidence type="ECO:0000256" key="1">
    <source>
        <dbReference type="ARBA" id="ARBA00004141"/>
    </source>
</evidence>
<proteinExistence type="predicted"/>
<dbReference type="EMBL" id="BQKV01000054">
    <property type="protein sequence ID" value="GJN65022.1"/>
    <property type="molecule type" value="Genomic_DNA"/>
</dbReference>
<dbReference type="Proteomes" id="UP001055185">
    <property type="component" value="Unassembled WGS sequence"/>
</dbReference>
<gene>
    <name evidence="9" type="ORF">JCM17207_16470</name>
</gene>
<evidence type="ECO:0000256" key="7">
    <source>
        <dbReference type="SAM" id="Phobius"/>
    </source>
</evidence>
<evidence type="ECO:0000256" key="4">
    <source>
        <dbReference type="ARBA" id="ARBA00022737"/>
    </source>
</evidence>
<organism evidence="9 10">
    <name type="scientific">Faecalibacterium gallinarum</name>
    <dbReference type="NCBI Taxonomy" id="2903556"/>
    <lineage>
        <taxon>Bacteria</taxon>
        <taxon>Bacillati</taxon>
        <taxon>Bacillota</taxon>
        <taxon>Clostridia</taxon>
        <taxon>Eubacteriales</taxon>
        <taxon>Oscillospiraceae</taxon>
        <taxon>Faecalibacterium</taxon>
    </lineage>
</organism>
<accession>A0AA37J0I6</accession>
<protein>
    <submittedName>
        <fullName evidence="9">Sodium:sulfate symporter</fullName>
    </submittedName>
</protein>
<dbReference type="InterPro" id="IPR051679">
    <property type="entry name" value="DASS-Related_Transporters"/>
</dbReference>
<evidence type="ECO:0000256" key="6">
    <source>
        <dbReference type="ARBA" id="ARBA00023136"/>
    </source>
</evidence>
<feature type="transmembrane region" description="Helical" evidence="7">
    <location>
        <begin position="56"/>
        <end position="75"/>
    </location>
</feature>
<evidence type="ECO:0000313" key="10">
    <source>
        <dbReference type="Proteomes" id="UP001055185"/>
    </source>
</evidence>
<dbReference type="InterPro" id="IPR004680">
    <property type="entry name" value="Cit_transptr-like_dom"/>
</dbReference>
<feature type="transmembrane region" description="Helical" evidence="7">
    <location>
        <begin position="377"/>
        <end position="394"/>
    </location>
</feature>
<comment type="subcellular location">
    <subcellularLocation>
        <location evidence="1">Membrane</location>
        <topology evidence="1">Multi-pass membrane protein</topology>
    </subcellularLocation>
</comment>
<dbReference type="Pfam" id="PF03600">
    <property type="entry name" value="CitMHS"/>
    <property type="match status" value="1"/>
</dbReference>
<evidence type="ECO:0000256" key="2">
    <source>
        <dbReference type="ARBA" id="ARBA00022448"/>
    </source>
</evidence>
<keyword evidence="5 7" id="KW-1133">Transmembrane helix</keyword>
<evidence type="ECO:0000313" key="9">
    <source>
        <dbReference type="EMBL" id="GJN65022.1"/>
    </source>
</evidence>
<feature type="domain" description="Citrate transporter-like" evidence="8">
    <location>
        <begin position="20"/>
        <end position="346"/>
    </location>
</feature>
<feature type="transmembrane region" description="Helical" evidence="7">
    <location>
        <begin position="95"/>
        <end position="125"/>
    </location>
</feature>
<dbReference type="GO" id="GO:0005886">
    <property type="term" value="C:plasma membrane"/>
    <property type="evidence" value="ECO:0007669"/>
    <property type="project" value="TreeGrafter"/>
</dbReference>
<dbReference type="GO" id="GO:0055085">
    <property type="term" value="P:transmembrane transport"/>
    <property type="evidence" value="ECO:0007669"/>
    <property type="project" value="InterPro"/>
</dbReference>
<keyword evidence="2" id="KW-0813">Transport</keyword>
<feature type="transmembrane region" description="Helical" evidence="7">
    <location>
        <begin position="137"/>
        <end position="159"/>
    </location>
</feature>
<dbReference type="PANTHER" id="PTHR43652">
    <property type="entry name" value="BASIC AMINO ACID ANTIPORTER YFCC-RELATED"/>
    <property type="match status" value="1"/>
</dbReference>
<dbReference type="RefSeq" id="WP_238317273.1">
    <property type="nucleotide sequence ID" value="NZ_BQKV01000054.1"/>
</dbReference>
<comment type="caution">
    <text evidence="9">The sequence shown here is derived from an EMBL/GenBank/DDBJ whole genome shotgun (WGS) entry which is preliminary data.</text>
</comment>
<evidence type="ECO:0000256" key="5">
    <source>
        <dbReference type="ARBA" id="ARBA00022989"/>
    </source>
</evidence>
<feature type="transmembrane region" description="Helical" evidence="7">
    <location>
        <begin position="5"/>
        <end position="21"/>
    </location>
</feature>
<keyword evidence="10" id="KW-1185">Reference proteome</keyword>